<organism evidence="2 3">
    <name type="scientific">Deinococcus reticulitermitis</name>
    <dbReference type="NCBI Taxonomy" id="856736"/>
    <lineage>
        <taxon>Bacteria</taxon>
        <taxon>Thermotogati</taxon>
        <taxon>Deinococcota</taxon>
        <taxon>Deinococci</taxon>
        <taxon>Deinococcales</taxon>
        <taxon>Deinococcaceae</taxon>
        <taxon>Deinococcus</taxon>
    </lineage>
</organism>
<evidence type="ECO:0000256" key="1">
    <source>
        <dbReference type="SAM" id="MobiDB-lite"/>
    </source>
</evidence>
<gene>
    <name evidence="2" type="ORF">SAMN04488058_111117</name>
</gene>
<sequence>MGEGKPSSTPGTSETYDGSATETHGANTNLDPNMQGGPSTAADRSATEEVVHQNSEQGVPTGLDQVPDPAKQMDNSGMLRPTGEGDGASIIGASGDSRNEG</sequence>
<dbReference type="EMBL" id="FNZA01000011">
    <property type="protein sequence ID" value="SEJ60002.1"/>
    <property type="molecule type" value="Genomic_DNA"/>
</dbReference>
<dbReference type="OrthoDB" id="72549at2"/>
<feature type="region of interest" description="Disordered" evidence="1">
    <location>
        <begin position="1"/>
        <end position="101"/>
    </location>
</feature>
<evidence type="ECO:0000313" key="2">
    <source>
        <dbReference type="EMBL" id="SEJ60002.1"/>
    </source>
</evidence>
<feature type="compositionally biased region" description="Polar residues" evidence="1">
    <location>
        <begin position="1"/>
        <end position="38"/>
    </location>
</feature>
<accession>A0A1H7AD52</accession>
<keyword evidence="3" id="KW-1185">Reference proteome</keyword>
<evidence type="ECO:0000313" key="3">
    <source>
        <dbReference type="Proteomes" id="UP000199223"/>
    </source>
</evidence>
<proteinExistence type="predicted"/>
<name>A0A1H7AD52_9DEIO</name>
<reference evidence="3" key="1">
    <citation type="submission" date="2016-10" db="EMBL/GenBank/DDBJ databases">
        <authorList>
            <person name="Varghese N."/>
            <person name="Submissions S."/>
        </authorList>
    </citation>
    <scope>NUCLEOTIDE SEQUENCE [LARGE SCALE GENOMIC DNA]</scope>
    <source>
        <strain evidence="3">CGMCC 1.10218</strain>
    </source>
</reference>
<dbReference type="RefSeq" id="WP_092264908.1">
    <property type="nucleotide sequence ID" value="NZ_FNZA01000011.1"/>
</dbReference>
<protein>
    <submittedName>
        <fullName evidence="2">Uncharacterized protein</fullName>
    </submittedName>
</protein>
<dbReference type="Proteomes" id="UP000199223">
    <property type="component" value="Unassembled WGS sequence"/>
</dbReference>
<dbReference type="AlphaFoldDB" id="A0A1H7AD52"/>
<dbReference type="STRING" id="856736.SAMN04488058_111117"/>